<feature type="domain" description="Asl1-like glycosyl hydrolase catalytic" evidence="2">
    <location>
        <begin position="212"/>
        <end position="308"/>
    </location>
</feature>
<organism evidence="3 4">
    <name type="scientific">Anseongella ginsenosidimutans</name>
    <dbReference type="NCBI Taxonomy" id="496056"/>
    <lineage>
        <taxon>Bacteria</taxon>
        <taxon>Pseudomonadati</taxon>
        <taxon>Bacteroidota</taxon>
        <taxon>Sphingobacteriia</taxon>
        <taxon>Sphingobacteriales</taxon>
        <taxon>Sphingobacteriaceae</taxon>
        <taxon>Anseongella</taxon>
    </lineage>
</organism>
<keyword evidence="1" id="KW-0732">Signal</keyword>
<sequence length="348" mass="39890">MKVKILISNCVLAAALFFTFSSCSEDVVPEDLSVAAEDNLVPETKSASGYRFGVAGTALGSPAYYNVPYTEQMALLKRMGMNVYKFQIQTMSDGKTTVPWRFNPFVKAAKEAGITLLPMLYHKNLDFSVSNTESYMRGLKVGKNFARQYKDIFTYYELGNELNLKCLIPGSAGKTPRSYNIKRFKTIAAYLKGMNNGIKSQDPDAKTMINSTWLHYGYLKMLEDHGIDFDIIAYHWYSEMDEVAKRDFGIDDIIQKLAKEFDKPIWFTEIGQRYEPVADIEEKQYEFISQFVARCKNHPQVKTAIVFQLFDQPNKDHILESNYGILKWMSPYTQYAYKLTAKKLIESN</sequence>
<dbReference type="Gene3D" id="3.20.20.80">
    <property type="entry name" value="Glycosidases"/>
    <property type="match status" value="1"/>
</dbReference>
<dbReference type="InterPro" id="IPR017853">
    <property type="entry name" value="GH"/>
</dbReference>
<evidence type="ECO:0000313" key="3">
    <source>
        <dbReference type="EMBL" id="TCS88244.1"/>
    </source>
</evidence>
<feature type="chain" id="PRO_5020976849" evidence="1">
    <location>
        <begin position="25"/>
        <end position="348"/>
    </location>
</feature>
<gene>
    <name evidence="3" type="ORF">EDD80_103106</name>
</gene>
<accession>A0A4R3KSY1</accession>
<dbReference type="Proteomes" id="UP000295807">
    <property type="component" value="Unassembled WGS sequence"/>
</dbReference>
<evidence type="ECO:0000259" key="2">
    <source>
        <dbReference type="Pfam" id="PF11790"/>
    </source>
</evidence>
<comment type="caution">
    <text evidence="3">The sequence shown here is derived from an EMBL/GenBank/DDBJ whole genome shotgun (WGS) entry which is preliminary data.</text>
</comment>
<reference evidence="3 4" key="1">
    <citation type="submission" date="2019-03" db="EMBL/GenBank/DDBJ databases">
        <title>Genomic Encyclopedia of Type Strains, Phase IV (KMG-IV): sequencing the most valuable type-strain genomes for metagenomic binning, comparative biology and taxonomic classification.</title>
        <authorList>
            <person name="Goeker M."/>
        </authorList>
    </citation>
    <scope>NUCLEOTIDE SEQUENCE [LARGE SCALE GENOMIC DNA]</scope>
    <source>
        <strain evidence="3 4">DSM 21100</strain>
    </source>
</reference>
<dbReference type="GO" id="GO:0016787">
    <property type="term" value="F:hydrolase activity"/>
    <property type="evidence" value="ECO:0007669"/>
    <property type="project" value="UniProtKB-KW"/>
</dbReference>
<name>A0A4R3KSY1_9SPHI</name>
<dbReference type="SUPFAM" id="SSF51445">
    <property type="entry name" value="(Trans)glycosidases"/>
    <property type="match status" value="1"/>
</dbReference>
<protein>
    <submittedName>
        <fullName evidence="3">Putative glycosyl hydrolase</fullName>
    </submittedName>
</protein>
<dbReference type="AlphaFoldDB" id="A0A4R3KSY1"/>
<dbReference type="OrthoDB" id="9809583at2"/>
<evidence type="ECO:0000313" key="4">
    <source>
        <dbReference type="Proteomes" id="UP000295807"/>
    </source>
</evidence>
<dbReference type="RefSeq" id="WP_132128470.1">
    <property type="nucleotide sequence ID" value="NZ_CP042432.1"/>
</dbReference>
<dbReference type="PROSITE" id="PS51257">
    <property type="entry name" value="PROKAR_LIPOPROTEIN"/>
    <property type="match status" value="1"/>
</dbReference>
<feature type="signal peptide" evidence="1">
    <location>
        <begin position="1"/>
        <end position="24"/>
    </location>
</feature>
<dbReference type="Pfam" id="PF11790">
    <property type="entry name" value="Glyco_hydro_cc"/>
    <property type="match status" value="1"/>
</dbReference>
<dbReference type="InterPro" id="IPR024655">
    <property type="entry name" value="Asl1_glyco_hydro_catalytic"/>
</dbReference>
<proteinExistence type="predicted"/>
<keyword evidence="4" id="KW-1185">Reference proteome</keyword>
<dbReference type="EMBL" id="SMAD01000003">
    <property type="protein sequence ID" value="TCS88244.1"/>
    <property type="molecule type" value="Genomic_DNA"/>
</dbReference>
<evidence type="ECO:0000256" key="1">
    <source>
        <dbReference type="SAM" id="SignalP"/>
    </source>
</evidence>
<keyword evidence="3" id="KW-0378">Hydrolase</keyword>